<reference evidence="1" key="1">
    <citation type="submission" date="2024-09" db="EMBL/GenBank/DDBJ databases">
        <title>Black Yeasts Isolated from many extreme environments.</title>
        <authorList>
            <person name="Coleine C."/>
            <person name="Stajich J.E."/>
            <person name="Selbmann L."/>
        </authorList>
    </citation>
    <scope>NUCLEOTIDE SEQUENCE</scope>
    <source>
        <strain evidence="1">CCFEE 5737</strain>
    </source>
</reference>
<accession>A0ACC3DIN9</accession>
<organism evidence="1 2">
    <name type="scientific">Coniosporium uncinatum</name>
    <dbReference type="NCBI Taxonomy" id="93489"/>
    <lineage>
        <taxon>Eukaryota</taxon>
        <taxon>Fungi</taxon>
        <taxon>Dikarya</taxon>
        <taxon>Ascomycota</taxon>
        <taxon>Pezizomycotina</taxon>
        <taxon>Dothideomycetes</taxon>
        <taxon>Dothideomycetes incertae sedis</taxon>
        <taxon>Coniosporium</taxon>
    </lineage>
</organism>
<dbReference type="EMBL" id="JAWDJW010003872">
    <property type="protein sequence ID" value="KAK3076524.1"/>
    <property type="molecule type" value="Genomic_DNA"/>
</dbReference>
<evidence type="ECO:0000313" key="2">
    <source>
        <dbReference type="Proteomes" id="UP001186974"/>
    </source>
</evidence>
<sequence length="52" mass="5350">PSTISRPPDISPFTAPTAEFTLSSTASSTITSDTDNIYPSKASHLAALAIAK</sequence>
<feature type="non-terminal residue" evidence="1">
    <location>
        <position position="1"/>
    </location>
</feature>
<proteinExistence type="predicted"/>
<dbReference type="Proteomes" id="UP001186974">
    <property type="component" value="Unassembled WGS sequence"/>
</dbReference>
<keyword evidence="2" id="KW-1185">Reference proteome</keyword>
<comment type="caution">
    <text evidence="1">The sequence shown here is derived from an EMBL/GenBank/DDBJ whole genome shotgun (WGS) entry which is preliminary data.</text>
</comment>
<gene>
    <name evidence="1" type="ORF">LTS18_012777</name>
</gene>
<evidence type="ECO:0000313" key="1">
    <source>
        <dbReference type="EMBL" id="KAK3076524.1"/>
    </source>
</evidence>
<name>A0ACC3DIN9_9PEZI</name>
<protein>
    <submittedName>
        <fullName evidence="1">Uncharacterized protein</fullName>
    </submittedName>
</protein>